<reference evidence="1" key="1">
    <citation type="submission" date="2020-03" db="EMBL/GenBank/DDBJ databases">
        <title>The deep terrestrial virosphere.</title>
        <authorList>
            <person name="Holmfeldt K."/>
            <person name="Nilsson E."/>
            <person name="Simone D."/>
            <person name="Lopez-Fernandez M."/>
            <person name="Wu X."/>
            <person name="de Brujin I."/>
            <person name="Lundin D."/>
            <person name="Andersson A."/>
            <person name="Bertilsson S."/>
            <person name="Dopson M."/>
        </authorList>
    </citation>
    <scope>NUCLEOTIDE SEQUENCE</scope>
    <source>
        <strain evidence="1">MM415B03040</strain>
    </source>
</reference>
<dbReference type="Gene3D" id="3.90.75.10">
    <property type="entry name" value="Homing Intron 3 (I-ppo) Encoded Endonuclease, Chain A"/>
    <property type="match status" value="1"/>
</dbReference>
<keyword evidence="1" id="KW-0540">Nuclease</keyword>
<sequence length="210" mass="24766">MKTCKFTADEIMEMIELWNTDSMSQTDIAIKFSTSRQYVNQLMGRQAKSGSPGPKSKSIQEYIEKFHTLYIIKDYGCWELKNPGNWLRGSINNMPVARFSWILYNNKQIEKGQLICHKCDNPICVNPNHLYLGTPHDNAIDRQAIKYQTGELWLLEKVMKACEKTPKNKNPKKIHMVKMFNVSYMTLHRMRKSKFWPCRDGVHEFHWNEE</sequence>
<dbReference type="EMBL" id="MT142686">
    <property type="protein sequence ID" value="QJA87181.1"/>
    <property type="molecule type" value="Genomic_DNA"/>
</dbReference>
<evidence type="ECO:0000313" key="1">
    <source>
        <dbReference type="EMBL" id="QJA87181.1"/>
    </source>
</evidence>
<proteinExistence type="predicted"/>
<gene>
    <name evidence="1" type="ORF">MM415B03040_0019</name>
</gene>
<dbReference type="GO" id="GO:0004519">
    <property type="term" value="F:endonuclease activity"/>
    <property type="evidence" value="ECO:0007669"/>
    <property type="project" value="UniProtKB-KW"/>
</dbReference>
<organism evidence="1">
    <name type="scientific">viral metagenome</name>
    <dbReference type="NCBI Taxonomy" id="1070528"/>
    <lineage>
        <taxon>unclassified sequences</taxon>
        <taxon>metagenomes</taxon>
        <taxon>organismal metagenomes</taxon>
    </lineage>
</organism>
<name>A0A6M3L0A2_9ZZZZ</name>
<accession>A0A6M3L0A2</accession>
<protein>
    <submittedName>
        <fullName evidence="1">Putative homing endonuclease</fullName>
    </submittedName>
</protein>
<dbReference type="AlphaFoldDB" id="A0A6M3L0A2"/>
<keyword evidence="1" id="KW-0378">Hydrolase</keyword>
<keyword evidence="1" id="KW-0255">Endonuclease</keyword>
<dbReference type="SUPFAM" id="SSF54060">
    <property type="entry name" value="His-Me finger endonucleases"/>
    <property type="match status" value="1"/>
</dbReference>
<dbReference type="InterPro" id="IPR044930">
    <property type="entry name" value="Homing_endonuclease_His-Me"/>
</dbReference>
<dbReference type="InterPro" id="IPR044925">
    <property type="entry name" value="His-Me_finger_sf"/>
</dbReference>